<sequence>MIIDNNNNITLVTQEKASIVELVKKLQIIYQRYKNDNIIVNLTSLKTLSTSDVIEFLEISNQHRKSKHSFVIVTDQIEEDKIPDELIIVPTLQEAYDIIEMEEIERDLGF</sequence>
<comment type="caution">
    <text evidence="1">The sequence shown here is derived from an EMBL/GenBank/DDBJ whole genome shotgun (WGS) entry which is preliminary data.</text>
</comment>
<gene>
    <name evidence="1" type="ORF">RXV94_13840</name>
</gene>
<name>A0ABU3UA90_9FLAO</name>
<dbReference type="InterPro" id="IPR036513">
    <property type="entry name" value="STAS_dom_sf"/>
</dbReference>
<evidence type="ECO:0000313" key="1">
    <source>
        <dbReference type="EMBL" id="MDU8887249.1"/>
    </source>
</evidence>
<keyword evidence="2" id="KW-1185">Reference proteome</keyword>
<dbReference type="RefSeq" id="WP_316663398.1">
    <property type="nucleotide sequence ID" value="NZ_JAWHTF010000010.1"/>
</dbReference>
<proteinExistence type="predicted"/>
<accession>A0ABU3UA90</accession>
<dbReference type="Gene3D" id="3.30.750.24">
    <property type="entry name" value="STAS domain"/>
    <property type="match status" value="1"/>
</dbReference>
<organism evidence="1 2">
    <name type="scientific">Gilvirhabdus luticola</name>
    <dbReference type="NCBI Taxonomy" id="3079858"/>
    <lineage>
        <taxon>Bacteria</taxon>
        <taxon>Pseudomonadati</taxon>
        <taxon>Bacteroidota</taxon>
        <taxon>Flavobacteriia</taxon>
        <taxon>Flavobacteriales</taxon>
        <taxon>Flavobacteriaceae</taxon>
        <taxon>Gilvirhabdus</taxon>
    </lineage>
</organism>
<protein>
    <submittedName>
        <fullName evidence="1">Ribonuclease Z</fullName>
    </submittedName>
</protein>
<dbReference type="Proteomes" id="UP001268651">
    <property type="component" value="Unassembled WGS sequence"/>
</dbReference>
<dbReference type="EMBL" id="JAWHTF010000010">
    <property type="protein sequence ID" value="MDU8887249.1"/>
    <property type="molecule type" value="Genomic_DNA"/>
</dbReference>
<evidence type="ECO:0000313" key="2">
    <source>
        <dbReference type="Proteomes" id="UP001268651"/>
    </source>
</evidence>
<reference evidence="1 2" key="1">
    <citation type="submission" date="2023-10" db="EMBL/GenBank/DDBJ databases">
        <title>Marimonas sp. nov. isolated from tidal mud flat.</title>
        <authorList>
            <person name="Jaincy N.J."/>
            <person name="Srinivasan S."/>
            <person name="Lee S.-S."/>
        </authorList>
    </citation>
    <scope>NUCLEOTIDE SEQUENCE [LARGE SCALE GENOMIC DNA]</scope>
    <source>
        <strain evidence="1 2">MJ-SS3</strain>
    </source>
</reference>